<protein>
    <submittedName>
        <fullName evidence="1">P-loop containing nucleoside triphosphate hydrolase protein</fullName>
    </submittedName>
</protein>
<accession>A0ACB7WM95</accession>
<keyword evidence="1" id="KW-0378">Hydrolase</keyword>
<comment type="caution">
    <text evidence="1">The sequence shown here is derived from an EMBL/GenBank/DDBJ whole genome shotgun (WGS) entry which is preliminary data.</text>
</comment>
<dbReference type="EMBL" id="CM037013">
    <property type="protein sequence ID" value="KAH7689162.1"/>
    <property type="molecule type" value="Genomic_DNA"/>
</dbReference>
<evidence type="ECO:0000313" key="1">
    <source>
        <dbReference type="EMBL" id="KAH7689162.1"/>
    </source>
</evidence>
<gene>
    <name evidence="1" type="ORF">IHE45_03G078800</name>
</gene>
<dbReference type="Proteomes" id="UP000827976">
    <property type="component" value="Chromosome 3"/>
</dbReference>
<evidence type="ECO:0000313" key="2">
    <source>
        <dbReference type="Proteomes" id="UP000827976"/>
    </source>
</evidence>
<reference evidence="2" key="1">
    <citation type="journal article" date="2022" name="Nat. Commun.">
        <title>Chromosome evolution and the genetic basis of agronomically important traits in greater yam.</title>
        <authorList>
            <person name="Bredeson J.V."/>
            <person name="Lyons J.B."/>
            <person name="Oniyinde I.O."/>
            <person name="Okereke N.R."/>
            <person name="Kolade O."/>
            <person name="Nnabue I."/>
            <person name="Nwadili C.O."/>
            <person name="Hribova E."/>
            <person name="Parker M."/>
            <person name="Nwogha J."/>
            <person name="Shu S."/>
            <person name="Carlson J."/>
            <person name="Kariba R."/>
            <person name="Muthemba S."/>
            <person name="Knop K."/>
            <person name="Barton G.J."/>
            <person name="Sherwood A.V."/>
            <person name="Lopez-Montes A."/>
            <person name="Asiedu R."/>
            <person name="Jamnadass R."/>
            <person name="Muchugi A."/>
            <person name="Goodstein D."/>
            <person name="Egesi C.N."/>
            <person name="Featherston J."/>
            <person name="Asfaw A."/>
            <person name="Simpson G.G."/>
            <person name="Dolezel J."/>
            <person name="Hendre P.S."/>
            <person name="Van Deynze A."/>
            <person name="Kumar P.L."/>
            <person name="Obidiegwu J.E."/>
            <person name="Bhattacharjee R."/>
            <person name="Rokhsar D.S."/>
        </authorList>
    </citation>
    <scope>NUCLEOTIDE SEQUENCE [LARGE SCALE GENOMIC DNA]</scope>
    <source>
        <strain evidence="2">cv. TDa95/00328</strain>
    </source>
</reference>
<proteinExistence type="predicted"/>
<sequence>MHVVCSLFDASSCLASLGRELPRQTACVIKRNKQKKRNKLMAEAVVGFVIQKLGDLLWQEGSNLHEVEDQVEWLKRELGRMQCFLKDADAKKNKGNDERVKHWVTEMRNLAFEAEDIIDNFMDLKLRRSLGYEAEDVIDTSMDLNHRGILGNIRDIFKSNVSKRCKIGMDIDGIKDKLQELSESRKLYGIDIGETTGTTSHFRSQHVIPILPQLNDDIDMVGFDDEKKKIVQELVDINNTNRSVISIVGMGGLGKTTLAKSIYNDLEVKKSFDIFAWVIISQQYTILEILKGILSEKSETSSEDIIQTLSVKVFEKLQKGKYLVVLDDVWKADLWNELLKVFPNVNNGSRVIITTRNLNVAKIAYPTIQPHELRLLNEKESKELFLCKVFPRQDIKTCCPTYLVEYAHQLVQRCGGLPLALVVLGGLISTKAHTQDAWRKVVESMKGQFVEGGDRCLEILALSYNDLTYFLKLCFLYFGCFREDMNIPAKTLIRLWSAEGFLPTKNDKKIEEFGFDCLEELAQRCLIQVTMREYDDSSKYCRIHDLLRDMCISEAKENKFLEIYQNDTINCATIANAARRLIIFNEIEILNYSKANLKGLFYGHVNLCLSFRTLKGQLGKFKLLRVLCLNTDDMPEFPTEIKSLIHLRYLEFFGHNWKEVPSLIGHLRNLQTFIVDGGCFEKISDSLWTTGNLRHVDLSMSRGADPPNMGNDVLKNLQTLQGVKAGSWIGNTLPKLTNLCELSIFGVFNDHAGALFSSLQNLGCLAFFFTEGHKTPLDNIITAFSNQHCLKKLYLSGSLNRKQLPHNDVFPQQLVELRLIYSGLEQDPMATLEKLPCLKYLHLFNAYTGKKMICSATGFPQLVSLEIVFLHKLEEWTIEVNSMSCLKSLMIDCCQRLKTIPKGLNNVRLDQLKLTSMPKQFRTRVEENSGEDWYKIQHVPNISIIPQDKETAEEIDEEIA</sequence>
<organism evidence="1 2">
    <name type="scientific">Dioscorea alata</name>
    <name type="common">Purple yam</name>
    <dbReference type="NCBI Taxonomy" id="55571"/>
    <lineage>
        <taxon>Eukaryota</taxon>
        <taxon>Viridiplantae</taxon>
        <taxon>Streptophyta</taxon>
        <taxon>Embryophyta</taxon>
        <taxon>Tracheophyta</taxon>
        <taxon>Spermatophyta</taxon>
        <taxon>Magnoliopsida</taxon>
        <taxon>Liliopsida</taxon>
        <taxon>Dioscoreales</taxon>
        <taxon>Dioscoreaceae</taxon>
        <taxon>Dioscorea</taxon>
    </lineage>
</organism>
<keyword evidence="2" id="KW-1185">Reference proteome</keyword>
<name>A0ACB7WM95_DIOAL</name>